<proteinExistence type="predicted"/>
<dbReference type="EMBL" id="HG992341">
    <property type="protein sequence ID" value="CAE6769791.1"/>
    <property type="molecule type" value="Genomic_DNA"/>
</dbReference>
<dbReference type="Proteomes" id="UP000835287">
    <property type="component" value="Chromosome"/>
</dbReference>
<protein>
    <submittedName>
        <fullName evidence="2">Uncharacterized protein</fullName>
    </submittedName>
</protein>
<accession>A0A8D6V535</accession>
<evidence type="ECO:0000313" key="5">
    <source>
        <dbReference type="Proteomes" id="UP000835287"/>
    </source>
</evidence>
<reference evidence="4 5" key="1">
    <citation type="submission" date="2021-02" db="EMBL/GenBank/DDBJ databases">
        <authorList>
            <person name="Pothier F. J."/>
        </authorList>
    </citation>
    <scope>NUCLEOTIDE SEQUENCE</scope>
    <source>
        <strain evidence="3 5">301</strain>
        <strain evidence="2 4">CFBP 1159</strain>
    </source>
</reference>
<keyword evidence="5" id="KW-1185">Reference proteome</keyword>
<dbReference type="EMBL" id="HG992338">
    <property type="protein sequence ID" value="CAE6799390.1"/>
    <property type="molecule type" value="Genomic_DNA"/>
</dbReference>
<evidence type="ECO:0000313" key="3">
    <source>
        <dbReference type="EMBL" id="CAE6799381.1"/>
    </source>
</evidence>
<feature type="compositionally biased region" description="Polar residues" evidence="1">
    <location>
        <begin position="64"/>
        <end position="73"/>
    </location>
</feature>
<sequence>MPPRVLQPARTPHQRVGRPLLESLLRSLREADEKLAGGVLNAFLLLGLQWQGKEKLADAQCSNQRTSRPACTTHTDHPDGSLSAYRRGT</sequence>
<dbReference type="EMBL" id="HG992338">
    <property type="protein sequence ID" value="CAE6799381.1"/>
    <property type="molecule type" value="Genomic_DNA"/>
</dbReference>
<dbReference type="Proteomes" id="UP000835243">
    <property type="component" value="Chromosome"/>
</dbReference>
<feature type="region of interest" description="Disordered" evidence="1">
    <location>
        <begin position="64"/>
        <end position="89"/>
    </location>
</feature>
<dbReference type="AlphaFoldDB" id="A0A8D6V535"/>
<gene>
    <name evidence="2" type="ORF">CFBP1159_21340</name>
    <name evidence="3" type="ORF">XAC301_28450</name>
</gene>
<evidence type="ECO:0000256" key="1">
    <source>
        <dbReference type="SAM" id="MobiDB-lite"/>
    </source>
</evidence>
<name>A0A8D6V535_9XANT</name>
<evidence type="ECO:0000313" key="4">
    <source>
        <dbReference type="Proteomes" id="UP000835243"/>
    </source>
</evidence>
<evidence type="ECO:0000313" key="2">
    <source>
        <dbReference type="EMBL" id="CAE6769791.1"/>
    </source>
</evidence>
<organism evidence="2">
    <name type="scientific">Xanthomonas arboricola pv. corylina</name>
    <dbReference type="NCBI Taxonomy" id="487821"/>
    <lineage>
        <taxon>Bacteria</taxon>
        <taxon>Pseudomonadati</taxon>
        <taxon>Pseudomonadota</taxon>
        <taxon>Gammaproteobacteria</taxon>
        <taxon>Lysobacterales</taxon>
        <taxon>Lysobacteraceae</taxon>
        <taxon>Xanthomonas</taxon>
    </lineage>
</organism>
<dbReference type="EMBL" id="HG992341">
    <property type="protein sequence ID" value="CAE6769780.1"/>
    <property type="molecule type" value="Genomic_DNA"/>
</dbReference>